<comment type="caution">
    <text evidence="1">The sequence shown here is derived from an EMBL/GenBank/DDBJ whole genome shotgun (WGS) entry which is preliminary data.</text>
</comment>
<name>A0A0F0CSN5_9BACT</name>
<protein>
    <submittedName>
        <fullName evidence="1">Membrane or secreted protein</fullName>
    </submittedName>
</protein>
<organism evidence="1 2">
    <name type="scientific">Candidatus Omnitrophus magneticus</name>
    <dbReference type="NCBI Taxonomy" id="1609969"/>
    <lineage>
        <taxon>Bacteria</taxon>
        <taxon>Pseudomonadati</taxon>
        <taxon>Candidatus Omnitrophota</taxon>
        <taxon>Candidatus Omnitrophus</taxon>
    </lineage>
</organism>
<reference evidence="1 2" key="1">
    <citation type="submission" date="2015-02" db="EMBL/GenBank/DDBJ databases">
        <title>Single-cell genomics of uncultivated deep-branching MTB reveals a conserved set of magnetosome genes.</title>
        <authorList>
            <person name="Kolinko S."/>
            <person name="Richter M."/>
            <person name="Glockner F.O."/>
            <person name="Brachmann A."/>
            <person name="Schuler D."/>
        </authorList>
    </citation>
    <scope>NUCLEOTIDE SEQUENCE [LARGE SCALE GENOMIC DNA]</scope>
    <source>
        <strain evidence="1">SKK-01</strain>
    </source>
</reference>
<sequence>MSNHHSTISLSPLLLILAFFPPFLHSPALFSSFSLPLPPSTFHIFSK</sequence>
<dbReference type="Proteomes" id="UP000033428">
    <property type="component" value="Unassembled WGS sequence"/>
</dbReference>
<dbReference type="AlphaFoldDB" id="A0A0F0CSN5"/>
<evidence type="ECO:0000313" key="1">
    <source>
        <dbReference type="EMBL" id="KJJ84541.1"/>
    </source>
</evidence>
<keyword evidence="2" id="KW-1185">Reference proteome</keyword>
<proteinExistence type="predicted"/>
<dbReference type="EMBL" id="JYNY01000336">
    <property type="protein sequence ID" value="KJJ84541.1"/>
    <property type="molecule type" value="Genomic_DNA"/>
</dbReference>
<gene>
    <name evidence="1" type="ORF">OMAG_001592</name>
</gene>
<accession>A0A0F0CSN5</accession>
<evidence type="ECO:0000313" key="2">
    <source>
        <dbReference type="Proteomes" id="UP000033428"/>
    </source>
</evidence>